<dbReference type="AlphaFoldDB" id="A0A382IP82"/>
<evidence type="ECO:0000313" key="1">
    <source>
        <dbReference type="EMBL" id="SVC01185.1"/>
    </source>
</evidence>
<reference evidence="1" key="1">
    <citation type="submission" date="2018-05" db="EMBL/GenBank/DDBJ databases">
        <authorList>
            <person name="Lanie J.A."/>
            <person name="Ng W.-L."/>
            <person name="Kazmierczak K.M."/>
            <person name="Andrzejewski T.M."/>
            <person name="Davidsen T.M."/>
            <person name="Wayne K.J."/>
            <person name="Tettelin H."/>
            <person name="Glass J.I."/>
            <person name="Rusch D."/>
            <person name="Podicherti R."/>
            <person name="Tsui H.-C.T."/>
            <person name="Winkler M.E."/>
        </authorList>
    </citation>
    <scope>NUCLEOTIDE SEQUENCE</scope>
</reference>
<organism evidence="1">
    <name type="scientific">marine metagenome</name>
    <dbReference type="NCBI Taxonomy" id="408172"/>
    <lineage>
        <taxon>unclassified sequences</taxon>
        <taxon>metagenomes</taxon>
        <taxon>ecological metagenomes</taxon>
    </lineage>
</organism>
<dbReference type="SUPFAM" id="SSF56801">
    <property type="entry name" value="Acetyl-CoA synthetase-like"/>
    <property type="match status" value="1"/>
</dbReference>
<feature type="non-terminal residue" evidence="1">
    <location>
        <position position="75"/>
    </location>
</feature>
<gene>
    <name evidence="1" type="ORF">METZ01_LOCUS254039</name>
</gene>
<dbReference type="EMBL" id="UINC01068505">
    <property type="protein sequence ID" value="SVC01185.1"/>
    <property type="molecule type" value="Genomic_DNA"/>
</dbReference>
<evidence type="ECO:0008006" key="2">
    <source>
        <dbReference type="Google" id="ProtNLM"/>
    </source>
</evidence>
<protein>
    <recommendedName>
        <fullName evidence="2">AMP-dependent synthetase/ligase domain-containing protein</fullName>
    </recommendedName>
</protein>
<dbReference type="Gene3D" id="3.40.50.980">
    <property type="match status" value="1"/>
</dbReference>
<proteinExistence type="predicted"/>
<sequence>MLKNFDFIHQIIFYYLGGMGNNDDQQQLEFPGTWAINEPDRIAVCMTGSGEKMTYSELDEKAKRISNLFVGSGLR</sequence>
<name>A0A382IP82_9ZZZZ</name>
<accession>A0A382IP82</accession>